<proteinExistence type="predicted"/>
<dbReference type="OrthoDB" id="7565054at2"/>
<name>A0A327L2K6_9BRAD</name>
<organism evidence="1 2">
    <name type="scientific">Rhodoplanes roseus</name>
    <dbReference type="NCBI Taxonomy" id="29409"/>
    <lineage>
        <taxon>Bacteria</taxon>
        <taxon>Pseudomonadati</taxon>
        <taxon>Pseudomonadota</taxon>
        <taxon>Alphaproteobacteria</taxon>
        <taxon>Hyphomicrobiales</taxon>
        <taxon>Nitrobacteraceae</taxon>
        <taxon>Rhodoplanes</taxon>
    </lineage>
</organism>
<accession>A0A327L2K6</accession>
<dbReference type="Proteomes" id="UP000249130">
    <property type="component" value="Unassembled WGS sequence"/>
</dbReference>
<protein>
    <submittedName>
        <fullName evidence="1">Uncharacterized protein</fullName>
    </submittedName>
</protein>
<dbReference type="EMBL" id="NPEX01000036">
    <property type="protein sequence ID" value="RAI44711.1"/>
    <property type="molecule type" value="Genomic_DNA"/>
</dbReference>
<dbReference type="AlphaFoldDB" id="A0A327L2K6"/>
<gene>
    <name evidence="1" type="ORF">CH341_07800</name>
</gene>
<reference evidence="1 2" key="1">
    <citation type="submission" date="2017-07" db="EMBL/GenBank/DDBJ databases">
        <title>Draft Genome Sequences of Select Purple Nonsulfur Bacteria.</title>
        <authorList>
            <person name="Lasarre B."/>
            <person name="Mckinlay J.B."/>
        </authorList>
    </citation>
    <scope>NUCLEOTIDE SEQUENCE [LARGE SCALE GENOMIC DNA]</scope>
    <source>
        <strain evidence="1 2">DSM 5909</strain>
    </source>
</reference>
<sequence length="150" mass="15046">MSITKASERVAVLAALDPVSRSAGTVTSGWVPVSAWSSVLAVLQAGALGSSATVDAKLQQAKDASGTGAKDITGKAISQWTQAGTDKSNKQAIVNVRTADLDVANDFTHVRFSVTTATAASVSSALLLGIGYRRGAATAGNAASVDQVVG</sequence>
<evidence type="ECO:0000313" key="1">
    <source>
        <dbReference type="EMBL" id="RAI44711.1"/>
    </source>
</evidence>
<dbReference type="RefSeq" id="WP_111418473.1">
    <property type="nucleotide sequence ID" value="NZ_NPEX01000036.1"/>
</dbReference>
<keyword evidence="2" id="KW-1185">Reference proteome</keyword>
<comment type="caution">
    <text evidence="1">The sequence shown here is derived from an EMBL/GenBank/DDBJ whole genome shotgun (WGS) entry which is preliminary data.</text>
</comment>
<evidence type="ECO:0000313" key="2">
    <source>
        <dbReference type="Proteomes" id="UP000249130"/>
    </source>
</evidence>